<feature type="region of interest" description="Disordered" evidence="1">
    <location>
        <begin position="460"/>
        <end position="514"/>
    </location>
</feature>
<proteinExistence type="predicted"/>
<evidence type="ECO:0000313" key="4">
    <source>
        <dbReference type="Proteomes" id="UP000534496"/>
    </source>
</evidence>
<reference evidence="2" key="2">
    <citation type="submission" date="2023-10" db="EMBL/GenBank/DDBJ databases">
        <authorList>
            <person name="Leclercq S."/>
        </authorList>
    </citation>
    <scope>NUCLEOTIDE SEQUENCE</scope>
    <source>
        <strain evidence="2">F848</strain>
    </source>
</reference>
<evidence type="ECO:0000256" key="1">
    <source>
        <dbReference type="SAM" id="MobiDB-lite"/>
    </source>
</evidence>
<dbReference type="AlphaFoldDB" id="A0A2S7GTJ1"/>
<dbReference type="Proteomes" id="UP000534496">
    <property type="component" value="Unassembled WGS sequence"/>
</dbReference>
<dbReference type="EMBL" id="AASVQO010000004">
    <property type="protein sequence ID" value="EFH3672946.1"/>
    <property type="molecule type" value="Genomic_DNA"/>
</dbReference>
<comment type="caution">
    <text evidence="3">The sequence shown here is derived from an EMBL/GenBank/DDBJ whole genome shotgun (WGS) entry which is preliminary data.</text>
</comment>
<dbReference type="Proteomes" id="UP001190091">
    <property type="component" value="Unassembled WGS sequence"/>
</dbReference>
<name>A0A2S7GTJ1_ECOLX</name>
<feature type="compositionally biased region" description="Polar residues" evidence="1">
    <location>
        <begin position="471"/>
        <end position="485"/>
    </location>
</feature>
<dbReference type="RefSeq" id="WP_024257846.1">
    <property type="nucleotide sequence ID" value="NZ_CAJVCB010000007.1"/>
</dbReference>
<dbReference type="EMBL" id="CAUZHL010000003">
    <property type="protein sequence ID" value="CAK1211676.1"/>
    <property type="molecule type" value="Genomic_DNA"/>
</dbReference>
<organism evidence="3 4">
    <name type="scientific">Escherichia coli</name>
    <dbReference type="NCBI Taxonomy" id="562"/>
    <lineage>
        <taxon>Bacteria</taxon>
        <taxon>Pseudomonadati</taxon>
        <taxon>Pseudomonadota</taxon>
        <taxon>Gammaproteobacteria</taxon>
        <taxon>Enterobacterales</taxon>
        <taxon>Enterobacteriaceae</taxon>
        <taxon>Escherichia</taxon>
    </lineage>
</organism>
<sequence length="514" mass="56599">MVTPCHIKASAGMTLPLALENQESCRTRLEEMINLINRNTDCSRGVPDQVNALVATMTDALQPYTAMTNELPEYPNMPGRVLYIPEPFIFCFSGHTITFTNTKRDYNGDNLVNIAVSKDGGNARGDADCALFHAFVTTMLSRSRQPGTYDFFPSLKEEKQGEGMHFMVTPRNSSISTDAIMSQPLLQSQHSWGILNKIINLINADTDEVNELVVAMTNALFLYQTVVRSELQSTEPFTEPFRFSFFFSSHTITFTKAESNSKLVQIEVSRGGVTIRECIGSARFRTIAAAMVSCCFSEAAATSQALQQTLHSRVILKLMIKLINADTNRSMVFPDRVNELAVAMTNTLYRYQTVVRADKQIIPESFSFGFSGHTITVTPGRYSRSVNLKVCGGGVPASATADRTLFRTIAAALISRNQQGTLNFSSSLPFLAEGNLSAENEPGPQLPTRPRVQVRRIVAKRASPPGKNIRSFKSSQPLLMDGNQSAEHESGLQLPSGRARQKGTKRPTLPTKSS</sequence>
<dbReference type="Gene3D" id="3.30.2450.10">
    <property type="entry name" value="Secreted effector protein pipB2"/>
    <property type="match status" value="3"/>
</dbReference>
<reference evidence="3 4" key="1">
    <citation type="submission" date="2019-12" db="EMBL/GenBank/DDBJ databases">
        <authorList>
            <consortium name="NARMS: The National Antimicrobial Resistance Monitoring System"/>
        </authorList>
    </citation>
    <scope>NUCLEOTIDE SEQUENCE [LARGE SCALE GENOMIC DNA]</scope>
    <source>
        <strain evidence="3 4">CVM N19EC0189</strain>
    </source>
</reference>
<accession>A0A2S7GTJ1</accession>
<evidence type="ECO:0000313" key="3">
    <source>
        <dbReference type="EMBL" id="EFH3672946.1"/>
    </source>
</evidence>
<protein>
    <submittedName>
        <fullName evidence="3">Uncharacterized protein</fullName>
    </submittedName>
</protein>
<evidence type="ECO:0000313" key="2">
    <source>
        <dbReference type="EMBL" id="CAK1211676.1"/>
    </source>
</evidence>
<gene>
    <name evidence="3" type="ORF">F9461_06875</name>
    <name evidence="2" type="ORF">FGAF848_28060</name>
</gene>